<reference evidence="1" key="1">
    <citation type="journal article" date="2023" name="Mol. Phylogenet. Evol.">
        <title>Genome-scale phylogeny and comparative genomics of the fungal order Sordariales.</title>
        <authorList>
            <person name="Hensen N."/>
            <person name="Bonometti L."/>
            <person name="Westerberg I."/>
            <person name="Brannstrom I.O."/>
            <person name="Guillou S."/>
            <person name="Cros-Aarteil S."/>
            <person name="Calhoun S."/>
            <person name="Haridas S."/>
            <person name="Kuo A."/>
            <person name="Mondo S."/>
            <person name="Pangilinan J."/>
            <person name="Riley R."/>
            <person name="LaButti K."/>
            <person name="Andreopoulos B."/>
            <person name="Lipzen A."/>
            <person name="Chen C."/>
            <person name="Yan M."/>
            <person name="Daum C."/>
            <person name="Ng V."/>
            <person name="Clum A."/>
            <person name="Steindorff A."/>
            <person name="Ohm R.A."/>
            <person name="Martin F."/>
            <person name="Silar P."/>
            <person name="Natvig D.O."/>
            <person name="Lalanne C."/>
            <person name="Gautier V."/>
            <person name="Ament-Velasquez S.L."/>
            <person name="Kruys A."/>
            <person name="Hutchinson M.I."/>
            <person name="Powell A.J."/>
            <person name="Barry K."/>
            <person name="Miller A.N."/>
            <person name="Grigoriev I.V."/>
            <person name="Debuchy R."/>
            <person name="Gladieux P."/>
            <person name="Hiltunen Thoren M."/>
            <person name="Johannesson H."/>
        </authorList>
    </citation>
    <scope>NUCLEOTIDE SEQUENCE</scope>
    <source>
        <strain evidence="1">CBS 990.96</strain>
    </source>
</reference>
<evidence type="ECO:0000313" key="2">
    <source>
        <dbReference type="Proteomes" id="UP001301958"/>
    </source>
</evidence>
<evidence type="ECO:0000313" key="1">
    <source>
        <dbReference type="EMBL" id="KAK4225251.1"/>
    </source>
</evidence>
<organism evidence="1 2">
    <name type="scientific">Podospora fimiseda</name>
    <dbReference type="NCBI Taxonomy" id="252190"/>
    <lineage>
        <taxon>Eukaryota</taxon>
        <taxon>Fungi</taxon>
        <taxon>Dikarya</taxon>
        <taxon>Ascomycota</taxon>
        <taxon>Pezizomycotina</taxon>
        <taxon>Sordariomycetes</taxon>
        <taxon>Sordariomycetidae</taxon>
        <taxon>Sordariales</taxon>
        <taxon>Podosporaceae</taxon>
        <taxon>Podospora</taxon>
    </lineage>
</organism>
<gene>
    <name evidence="1" type="ORF">QBC38DRAFT_457456</name>
</gene>
<accession>A0AAN7BL14</accession>
<dbReference type="Proteomes" id="UP001301958">
    <property type="component" value="Unassembled WGS sequence"/>
</dbReference>
<dbReference type="EMBL" id="MU865371">
    <property type="protein sequence ID" value="KAK4225251.1"/>
    <property type="molecule type" value="Genomic_DNA"/>
</dbReference>
<reference evidence="1" key="2">
    <citation type="submission" date="2023-05" db="EMBL/GenBank/DDBJ databases">
        <authorList>
            <consortium name="Lawrence Berkeley National Laboratory"/>
            <person name="Steindorff A."/>
            <person name="Hensen N."/>
            <person name="Bonometti L."/>
            <person name="Westerberg I."/>
            <person name="Brannstrom I.O."/>
            <person name="Guillou S."/>
            <person name="Cros-Aarteil S."/>
            <person name="Calhoun S."/>
            <person name="Haridas S."/>
            <person name="Kuo A."/>
            <person name="Mondo S."/>
            <person name="Pangilinan J."/>
            <person name="Riley R."/>
            <person name="Labutti K."/>
            <person name="Andreopoulos B."/>
            <person name="Lipzen A."/>
            <person name="Chen C."/>
            <person name="Yanf M."/>
            <person name="Daum C."/>
            <person name="Ng V."/>
            <person name="Clum A."/>
            <person name="Ohm R."/>
            <person name="Martin F."/>
            <person name="Silar P."/>
            <person name="Natvig D."/>
            <person name="Lalanne C."/>
            <person name="Gautier V."/>
            <person name="Ament-Velasquez S.L."/>
            <person name="Kruys A."/>
            <person name="Hutchinson M.I."/>
            <person name="Powell A.J."/>
            <person name="Barry K."/>
            <person name="Miller A.N."/>
            <person name="Grigoriev I.V."/>
            <person name="Debuchy R."/>
            <person name="Gladieux P."/>
            <person name="Thoren M.H."/>
            <person name="Johannesson H."/>
        </authorList>
    </citation>
    <scope>NUCLEOTIDE SEQUENCE</scope>
    <source>
        <strain evidence="1">CBS 990.96</strain>
    </source>
</reference>
<name>A0AAN7BL14_9PEZI</name>
<comment type="caution">
    <text evidence="1">The sequence shown here is derived from an EMBL/GenBank/DDBJ whole genome shotgun (WGS) entry which is preliminary data.</text>
</comment>
<protein>
    <submittedName>
        <fullName evidence="1">Uncharacterized protein</fullName>
    </submittedName>
</protein>
<dbReference type="AlphaFoldDB" id="A0AAN7BL14"/>
<keyword evidence="2" id="KW-1185">Reference proteome</keyword>
<sequence length="68" mass="7652">MDKNIGAELDNRYETYKANPPNISASKSAIDLVIQAYMTSRQQPPPAKLDPEFRAVAIRQIRLFIFAG</sequence>
<proteinExistence type="predicted"/>